<keyword evidence="2" id="KW-0106">Calcium</keyword>
<evidence type="ECO:0000256" key="3">
    <source>
        <dbReference type="SAM" id="Coils"/>
    </source>
</evidence>
<organism evidence="8 9">
    <name type="scientific">Cyprinus carpio</name>
    <name type="common">Common carp</name>
    <dbReference type="NCBI Taxonomy" id="7962"/>
    <lineage>
        <taxon>Eukaryota</taxon>
        <taxon>Metazoa</taxon>
        <taxon>Chordata</taxon>
        <taxon>Craniata</taxon>
        <taxon>Vertebrata</taxon>
        <taxon>Euteleostomi</taxon>
        <taxon>Actinopterygii</taxon>
        <taxon>Neopterygii</taxon>
        <taxon>Teleostei</taxon>
        <taxon>Ostariophysi</taxon>
        <taxon>Cypriniformes</taxon>
        <taxon>Cyprinidae</taxon>
        <taxon>Cyprininae</taxon>
        <taxon>Cyprinus</taxon>
    </lineage>
</organism>
<evidence type="ECO:0000259" key="6">
    <source>
        <dbReference type="PROSITE" id="PS50031"/>
    </source>
</evidence>
<accession>A0A8C1RH05</accession>
<keyword evidence="3" id="KW-0175">Coiled coil</keyword>
<dbReference type="PANTHER" id="PTHR11216">
    <property type="entry name" value="EH DOMAIN"/>
    <property type="match status" value="1"/>
</dbReference>
<dbReference type="PROSITE" id="PS50031">
    <property type="entry name" value="EH"/>
    <property type="match status" value="3"/>
</dbReference>
<protein>
    <recommendedName>
        <fullName evidence="10">Epidermal growth factor receptor substrate 15-like 1</fullName>
    </recommendedName>
</protein>
<feature type="domain" description="EF-hand" evidence="7">
    <location>
        <begin position="313"/>
        <end position="348"/>
    </location>
</feature>
<dbReference type="SMART" id="SM00027">
    <property type="entry name" value="EH"/>
    <property type="match status" value="3"/>
</dbReference>
<dbReference type="InterPro" id="IPR018247">
    <property type="entry name" value="EF_Hand_1_Ca_BS"/>
</dbReference>
<proteinExistence type="predicted"/>
<evidence type="ECO:0000256" key="1">
    <source>
        <dbReference type="ARBA" id="ARBA00022723"/>
    </source>
</evidence>
<dbReference type="SUPFAM" id="SSF47473">
    <property type="entry name" value="EF-hand"/>
    <property type="match status" value="3"/>
</dbReference>
<evidence type="ECO:0008006" key="10">
    <source>
        <dbReference type="Google" id="ProtNLM"/>
    </source>
</evidence>
<dbReference type="GO" id="GO:0006897">
    <property type="term" value="P:endocytosis"/>
    <property type="evidence" value="ECO:0007669"/>
    <property type="project" value="TreeGrafter"/>
</dbReference>
<sequence length="922" mass="100739">MMSRLTLAVRVHETASCARALESGNMAALTPLSQLSSGNAEYEIFYRQVDPGNTGKVGAAEAAQFLKKSGLSDSTLGQIWDLSDPERKGYLDKKGFFAALRLVASAQGGSDVSLNSLSQNSAPIPKFRDAGSPSLNITSSSADSSWTIKPEDKAKYDGIFESLSPIGGLLSGDKVKPVLMNSNLPLDVLGKIWGLSDFDKDGHLDKEEFSVAMHLVYAAREKEPVPSTLPAALIPPSKRKKIAGALPGSVPVLPSSPFLLKENLRPTPVLSKSALGSSTNLSPSNSFKRSTLTPPQPQTHTQASSDHWVVPAEDREQYEEIFELADSDFDGMVGGGEVKDIFMNSRLPQSVLAHIWSLADTQRTGKLTKEQFCLAMHLIQEKVKGVDPPQSLTPEMIPLSERGAASTPVVSGFTASVTSELTPLTPLTSLSRDSGSIVGLVELTGIKDLDDINQEISQLQSEKRILETEIRQKEEALRQRNSEVQEVQRDLERENVGLQDLEHQKRDAQERLREMEQQRAKLESTLDETKNKWQEENTKITSLQTQILSQESDAQMQEKEVSRTKTDLYCLEQEEQRLEESLRAGKAKQDSILKLLKTSQDEMDQTRSELSEIQEVQRELNKTIERYSKALSDSTTSLTVLDQLIAEESSTADAKEDSLVKSRMAMFNSSGSQGLNVDPFQSEDPFKSDPFNKADPFGGDPFQPSDPFKDPFANSDPFGESSSQFKASPFSRRINQTPMSPKPKESDPFAASDPFGSDSFGGKGGFADFSQMSKSRKPTYPLPPPKKPGPQRPAPPPYGKNSGSGVHSQGFGAPAVRKTHVDRGPVSSSSTLQSAVNLSSAFTDCRAVSPVSCRPIISIWPVSAIVVCSCIRFILTFAIAASCAAVLLVCIVLCMLMQESHPALHRKRKCAKNVLTLRPSKM</sequence>
<dbReference type="Ensembl" id="ENSCCRT00010125405.1">
    <property type="protein sequence ID" value="ENSCCRP00010112732.1"/>
    <property type="gene ID" value="ENSCCRG00010049678.1"/>
</dbReference>
<feature type="compositionally biased region" description="Polar residues" evidence="4">
    <location>
        <begin position="274"/>
        <end position="292"/>
    </location>
</feature>
<dbReference type="Pfam" id="PF12763">
    <property type="entry name" value="EH"/>
    <property type="match status" value="3"/>
</dbReference>
<dbReference type="InterPro" id="IPR011992">
    <property type="entry name" value="EF-hand-dom_pair"/>
</dbReference>
<dbReference type="AlphaFoldDB" id="A0A8C1RH05"/>
<evidence type="ECO:0000256" key="4">
    <source>
        <dbReference type="SAM" id="MobiDB-lite"/>
    </source>
</evidence>
<feature type="region of interest" description="Disordered" evidence="4">
    <location>
        <begin position="271"/>
        <end position="307"/>
    </location>
</feature>
<dbReference type="PANTHER" id="PTHR11216:SF69">
    <property type="entry name" value="EPIDERMAL GROWTH FACTOR RECEPTOR SUBSTRATE 15-LIKE 1"/>
    <property type="match status" value="1"/>
</dbReference>
<feature type="transmembrane region" description="Helical" evidence="5">
    <location>
        <begin position="873"/>
        <end position="897"/>
    </location>
</feature>
<keyword evidence="5" id="KW-1133">Transmembrane helix</keyword>
<evidence type="ECO:0000256" key="5">
    <source>
        <dbReference type="SAM" id="Phobius"/>
    </source>
</evidence>
<dbReference type="InterPro" id="IPR002048">
    <property type="entry name" value="EF_hand_dom"/>
</dbReference>
<feature type="domain" description="EF-hand" evidence="7">
    <location>
        <begin position="184"/>
        <end position="219"/>
    </location>
</feature>
<keyword evidence="5" id="KW-0812">Transmembrane</keyword>
<dbReference type="SMART" id="SM00054">
    <property type="entry name" value="EFh"/>
    <property type="match status" value="4"/>
</dbReference>
<keyword evidence="9" id="KW-1185">Reference proteome</keyword>
<feature type="coiled-coil region" evidence="3">
    <location>
        <begin position="596"/>
        <end position="633"/>
    </location>
</feature>
<dbReference type="Proteomes" id="UP000694427">
    <property type="component" value="Unplaced"/>
</dbReference>
<dbReference type="GO" id="GO:0016197">
    <property type="term" value="P:endosomal transport"/>
    <property type="evidence" value="ECO:0007669"/>
    <property type="project" value="TreeGrafter"/>
</dbReference>
<dbReference type="PROSITE" id="PS50222">
    <property type="entry name" value="EF_HAND_2"/>
    <property type="match status" value="3"/>
</dbReference>
<dbReference type="Gene3D" id="1.10.238.10">
    <property type="entry name" value="EF-hand"/>
    <property type="match status" value="3"/>
</dbReference>
<keyword evidence="5" id="KW-0472">Membrane</keyword>
<feature type="domain" description="EH" evidence="6">
    <location>
        <begin position="152"/>
        <end position="240"/>
    </location>
</feature>
<dbReference type="CDD" id="cd00052">
    <property type="entry name" value="EH"/>
    <property type="match status" value="3"/>
</dbReference>
<evidence type="ECO:0000259" key="7">
    <source>
        <dbReference type="PROSITE" id="PS50222"/>
    </source>
</evidence>
<evidence type="ECO:0000256" key="2">
    <source>
        <dbReference type="ARBA" id="ARBA00022837"/>
    </source>
</evidence>
<feature type="compositionally biased region" description="Pro residues" evidence="4">
    <location>
        <begin position="780"/>
        <end position="798"/>
    </location>
</feature>
<feature type="domain" description="EH" evidence="6">
    <location>
        <begin position="314"/>
        <end position="403"/>
    </location>
</feature>
<feature type="domain" description="EH" evidence="6">
    <location>
        <begin position="38"/>
        <end position="125"/>
    </location>
</feature>
<dbReference type="GO" id="GO:0005509">
    <property type="term" value="F:calcium ion binding"/>
    <property type="evidence" value="ECO:0007669"/>
    <property type="project" value="InterPro"/>
</dbReference>
<dbReference type="InterPro" id="IPR000261">
    <property type="entry name" value="EH_dom"/>
</dbReference>
<name>A0A8C1RH05_CYPCA</name>
<dbReference type="GO" id="GO:0030132">
    <property type="term" value="C:clathrin coat of coated pit"/>
    <property type="evidence" value="ECO:0007669"/>
    <property type="project" value="TreeGrafter"/>
</dbReference>
<keyword evidence="1" id="KW-0479">Metal-binding</keyword>
<dbReference type="GO" id="GO:0045296">
    <property type="term" value="F:cadherin binding"/>
    <property type="evidence" value="ECO:0007669"/>
    <property type="project" value="TreeGrafter"/>
</dbReference>
<reference evidence="8" key="1">
    <citation type="submission" date="2025-08" db="UniProtKB">
        <authorList>
            <consortium name="Ensembl"/>
        </authorList>
    </citation>
    <scope>IDENTIFICATION</scope>
</reference>
<feature type="domain" description="EF-hand" evidence="7">
    <location>
        <begin position="349"/>
        <end position="382"/>
    </location>
</feature>
<feature type="coiled-coil region" evidence="3">
    <location>
        <begin position="449"/>
        <end position="539"/>
    </location>
</feature>
<evidence type="ECO:0000313" key="9">
    <source>
        <dbReference type="Proteomes" id="UP000694427"/>
    </source>
</evidence>
<feature type="region of interest" description="Disordered" evidence="4">
    <location>
        <begin position="671"/>
        <end position="812"/>
    </location>
</feature>
<reference evidence="8" key="2">
    <citation type="submission" date="2025-09" db="UniProtKB">
        <authorList>
            <consortium name="Ensembl"/>
        </authorList>
    </citation>
    <scope>IDENTIFICATION</scope>
</reference>
<evidence type="ECO:0000313" key="8">
    <source>
        <dbReference type="Ensembl" id="ENSCCRP00010112732.1"/>
    </source>
</evidence>
<dbReference type="PROSITE" id="PS00018">
    <property type="entry name" value="EF_HAND_1"/>
    <property type="match status" value="1"/>
</dbReference>